<sequence>MQRILLSSVVVASFVAAFAIVTLAGPPGAAKPPAGAPAGIKWHTSLQTAHKQAVAENKPLLIVFGAEWCGFCKKLEKQTLNTPELSKYINDTFVAVHLDLDKEKKIGEILEVHALPCTIVLSPNADLLGRINGYETAAPFQKKLVAARELYHPQPVQTAAAPGPVVR</sequence>
<keyword evidence="1 2" id="KW-0732">Signal</keyword>
<dbReference type="PROSITE" id="PS51352">
    <property type="entry name" value="THIOREDOXIN_2"/>
    <property type="match status" value="1"/>
</dbReference>
<dbReference type="OrthoDB" id="267639at2"/>
<name>A0A1I3G0G4_9PLAN</name>
<dbReference type="Proteomes" id="UP000199518">
    <property type="component" value="Unassembled WGS sequence"/>
</dbReference>
<dbReference type="STRING" id="1576369.SAMN05421753_106117"/>
<dbReference type="SUPFAM" id="SSF52833">
    <property type="entry name" value="Thioredoxin-like"/>
    <property type="match status" value="1"/>
</dbReference>
<dbReference type="AlphaFoldDB" id="A0A1I3G0G4"/>
<dbReference type="InterPro" id="IPR012336">
    <property type="entry name" value="Thioredoxin-like_fold"/>
</dbReference>
<dbReference type="InterPro" id="IPR036249">
    <property type="entry name" value="Thioredoxin-like_sf"/>
</dbReference>
<dbReference type="InterPro" id="IPR013766">
    <property type="entry name" value="Thioredoxin_domain"/>
</dbReference>
<keyword evidence="5" id="KW-1185">Reference proteome</keyword>
<evidence type="ECO:0000256" key="1">
    <source>
        <dbReference type="ARBA" id="ARBA00022729"/>
    </source>
</evidence>
<dbReference type="Pfam" id="PF13098">
    <property type="entry name" value="Thioredoxin_2"/>
    <property type="match status" value="1"/>
</dbReference>
<protein>
    <submittedName>
        <fullName evidence="4">Thioredoxin-like</fullName>
    </submittedName>
</protein>
<dbReference type="Gene3D" id="3.40.30.10">
    <property type="entry name" value="Glutaredoxin"/>
    <property type="match status" value="1"/>
</dbReference>
<feature type="signal peptide" evidence="2">
    <location>
        <begin position="1"/>
        <end position="24"/>
    </location>
</feature>
<evidence type="ECO:0000256" key="2">
    <source>
        <dbReference type="SAM" id="SignalP"/>
    </source>
</evidence>
<evidence type="ECO:0000313" key="5">
    <source>
        <dbReference type="Proteomes" id="UP000199518"/>
    </source>
</evidence>
<organism evidence="4 5">
    <name type="scientific">Planctomicrobium piriforme</name>
    <dbReference type="NCBI Taxonomy" id="1576369"/>
    <lineage>
        <taxon>Bacteria</taxon>
        <taxon>Pseudomonadati</taxon>
        <taxon>Planctomycetota</taxon>
        <taxon>Planctomycetia</taxon>
        <taxon>Planctomycetales</taxon>
        <taxon>Planctomycetaceae</taxon>
        <taxon>Planctomicrobium</taxon>
    </lineage>
</organism>
<dbReference type="InterPro" id="IPR051099">
    <property type="entry name" value="AGR/TXD"/>
</dbReference>
<dbReference type="PANTHER" id="PTHR15337">
    <property type="entry name" value="ANTERIOR GRADIENT PROTEIN-RELATED"/>
    <property type="match status" value="1"/>
</dbReference>
<evidence type="ECO:0000313" key="4">
    <source>
        <dbReference type="EMBL" id="SFI16949.1"/>
    </source>
</evidence>
<dbReference type="EMBL" id="FOQD01000006">
    <property type="protein sequence ID" value="SFI16949.1"/>
    <property type="molecule type" value="Genomic_DNA"/>
</dbReference>
<proteinExistence type="predicted"/>
<feature type="domain" description="Thioredoxin" evidence="3">
    <location>
        <begin position="25"/>
        <end position="149"/>
    </location>
</feature>
<feature type="chain" id="PRO_5011447217" evidence="2">
    <location>
        <begin position="25"/>
        <end position="167"/>
    </location>
</feature>
<reference evidence="5" key="1">
    <citation type="submission" date="2016-10" db="EMBL/GenBank/DDBJ databases">
        <authorList>
            <person name="Varghese N."/>
            <person name="Submissions S."/>
        </authorList>
    </citation>
    <scope>NUCLEOTIDE SEQUENCE [LARGE SCALE GENOMIC DNA]</scope>
    <source>
        <strain evidence="5">DSM 26348</strain>
    </source>
</reference>
<dbReference type="RefSeq" id="WP_092049509.1">
    <property type="nucleotide sequence ID" value="NZ_FOQD01000006.1"/>
</dbReference>
<accession>A0A1I3G0G4</accession>
<evidence type="ECO:0000259" key="3">
    <source>
        <dbReference type="PROSITE" id="PS51352"/>
    </source>
</evidence>
<gene>
    <name evidence="4" type="ORF">SAMN05421753_106117</name>
</gene>
<dbReference type="PANTHER" id="PTHR15337:SF11">
    <property type="entry name" value="THIOREDOXIN DOMAIN-CONTAINING PROTEIN"/>
    <property type="match status" value="1"/>
</dbReference>